<protein>
    <submittedName>
        <fullName evidence="1">Uncharacterized protein</fullName>
    </submittedName>
</protein>
<dbReference type="Proteomes" id="UP000239366">
    <property type="component" value="Unassembled WGS sequence"/>
</dbReference>
<evidence type="ECO:0000313" key="2">
    <source>
        <dbReference type="Proteomes" id="UP000239366"/>
    </source>
</evidence>
<sequence length="77" mass="9209">MHYCLFEYVEPDPQYPAFPGTENLFSNHMKYFKDELIKTYICFSTLGSAVNRNEWTTVRKYPMLYLQYGSEEDGVYK</sequence>
<gene>
    <name evidence="1" type="ORF">BST99_05110</name>
</gene>
<evidence type="ECO:0000313" key="1">
    <source>
        <dbReference type="EMBL" id="PQJ15190.1"/>
    </source>
</evidence>
<dbReference type="EMBL" id="MQVX01000001">
    <property type="protein sequence ID" value="PQJ15190.1"/>
    <property type="molecule type" value="Genomic_DNA"/>
</dbReference>
<name>A0A2S7T5I1_9FLAO</name>
<proteinExistence type="predicted"/>
<keyword evidence="2" id="KW-1185">Reference proteome</keyword>
<organism evidence="1 2">
    <name type="scientific">Aureicoccus marinus</name>
    <dbReference type="NCBI Taxonomy" id="754435"/>
    <lineage>
        <taxon>Bacteria</taxon>
        <taxon>Pseudomonadati</taxon>
        <taxon>Bacteroidota</taxon>
        <taxon>Flavobacteriia</taxon>
        <taxon>Flavobacteriales</taxon>
        <taxon>Flavobacteriaceae</taxon>
        <taxon>Aureicoccus</taxon>
    </lineage>
</organism>
<comment type="caution">
    <text evidence="1">The sequence shown here is derived from an EMBL/GenBank/DDBJ whole genome shotgun (WGS) entry which is preliminary data.</text>
</comment>
<accession>A0A2S7T5I1</accession>
<reference evidence="2" key="1">
    <citation type="submission" date="2016-11" db="EMBL/GenBank/DDBJ databases">
        <title>Trade-off between light-utilization and light-protection in marine flavobacteria.</title>
        <authorList>
            <person name="Kumagai Y."/>
            <person name="Yoshizawa S."/>
            <person name="Kogure K."/>
        </authorList>
    </citation>
    <scope>NUCLEOTIDE SEQUENCE [LARGE SCALE GENOMIC DNA]</scope>
    <source>
        <strain evidence="2">SG-18</strain>
    </source>
</reference>
<dbReference type="AlphaFoldDB" id="A0A2S7T5I1"/>